<dbReference type="PANTHER" id="PTHR36934:SF1">
    <property type="entry name" value="THIOESTERASE DOMAIN-CONTAINING PROTEIN"/>
    <property type="match status" value="1"/>
</dbReference>
<feature type="binding site" evidence="2">
    <location>
        <position position="65"/>
    </location>
    <ligand>
        <name>CoA</name>
        <dbReference type="ChEBI" id="CHEBI:57287"/>
    </ligand>
</feature>
<evidence type="ECO:0000259" key="3">
    <source>
        <dbReference type="Pfam" id="PF22636"/>
    </source>
</evidence>
<feature type="domain" description="Fluoroacetyl-CoA-specific thioesterase-like" evidence="3">
    <location>
        <begin position="29"/>
        <end position="122"/>
    </location>
</feature>
<keyword evidence="5" id="KW-1185">Reference proteome</keyword>
<feature type="active site" evidence="1">
    <location>
        <position position="72"/>
    </location>
</feature>
<dbReference type="EMBL" id="QUOT01000001">
    <property type="protein sequence ID" value="REL29322.1"/>
    <property type="molecule type" value="Genomic_DNA"/>
</dbReference>
<evidence type="ECO:0000313" key="4">
    <source>
        <dbReference type="EMBL" id="REL29322.1"/>
    </source>
</evidence>
<dbReference type="PIRSF" id="PIRSF014972">
    <property type="entry name" value="FlK"/>
    <property type="match status" value="1"/>
</dbReference>
<gene>
    <name evidence="4" type="ORF">DXX94_00480</name>
</gene>
<dbReference type="InterPro" id="IPR025540">
    <property type="entry name" value="FlK"/>
</dbReference>
<dbReference type="SUPFAM" id="SSF54637">
    <property type="entry name" value="Thioesterase/thiol ester dehydrase-isomerase"/>
    <property type="match status" value="1"/>
</dbReference>
<dbReference type="Gene3D" id="3.10.129.10">
    <property type="entry name" value="Hotdog Thioesterase"/>
    <property type="match status" value="1"/>
</dbReference>
<evidence type="ECO:0000256" key="2">
    <source>
        <dbReference type="PIRSR" id="PIRSR014972-2"/>
    </source>
</evidence>
<reference evidence="5" key="1">
    <citation type="submission" date="2018-08" db="EMBL/GenBank/DDBJ databases">
        <title>Thalassotalea euphylliae genome.</title>
        <authorList>
            <person name="Summers S."/>
            <person name="Rice S.A."/>
            <person name="Freckelton M.L."/>
            <person name="Nedved B.T."/>
            <person name="Hadfield M.G."/>
        </authorList>
    </citation>
    <scope>NUCLEOTIDE SEQUENCE [LARGE SCALE GENOMIC DNA]</scope>
    <source>
        <strain evidence="5">H3</strain>
    </source>
</reference>
<comment type="caution">
    <text evidence="4">The sequence shown here is derived from an EMBL/GenBank/DDBJ whole genome shotgun (WGS) entry which is preliminary data.</text>
</comment>
<feature type="binding site" evidence="2">
    <location>
        <position position="116"/>
    </location>
    <ligand>
        <name>substrate</name>
    </ligand>
</feature>
<sequence>MTMEIKDSLALTYTVQSKDLASDLPIDEHDNFPEVFATSRMIALMELSAARLMKPMLQSDELSVGVNVNVNHLAATPNNQEVKAIATYIGMAGKLYQFEVELHDKGGIAGSGTHTRAIVKTERLLQGAITRVNKP</sequence>
<organism evidence="4 5">
    <name type="scientific">Thalassotalea euphylliae</name>
    <dbReference type="NCBI Taxonomy" id="1655234"/>
    <lineage>
        <taxon>Bacteria</taxon>
        <taxon>Pseudomonadati</taxon>
        <taxon>Pseudomonadota</taxon>
        <taxon>Gammaproteobacteria</taxon>
        <taxon>Alteromonadales</taxon>
        <taxon>Colwelliaceae</taxon>
        <taxon>Thalassotalea</taxon>
    </lineage>
</organism>
<name>A0A3E0TZP2_9GAMM</name>
<evidence type="ECO:0000313" key="5">
    <source>
        <dbReference type="Proteomes" id="UP000256899"/>
    </source>
</evidence>
<proteinExistence type="predicted"/>
<dbReference type="Pfam" id="PF22636">
    <property type="entry name" value="FlK"/>
    <property type="match status" value="1"/>
</dbReference>
<feature type="active site" evidence="1">
    <location>
        <position position="46"/>
    </location>
</feature>
<evidence type="ECO:0000256" key="1">
    <source>
        <dbReference type="PIRSR" id="PIRSR014972-1"/>
    </source>
</evidence>
<feature type="active site" evidence="1">
    <location>
        <position position="38"/>
    </location>
</feature>
<dbReference type="InterPro" id="IPR054485">
    <property type="entry name" value="FlK-like_dom"/>
</dbReference>
<feature type="binding site" evidence="2">
    <location>
        <position position="65"/>
    </location>
    <ligand>
        <name>substrate</name>
    </ligand>
</feature>
<dbReference type="AlphaFoldDB" id="A0A3E0TZP2"/>
<dbReference type="PANTHER" id="PTHR36934">
    <property type="entry name" value="BLR0278 PROTEIN"/>
    <property type="match status" value="1"/>
</dbReference>
<dbReference type="Proteomes" id="UP000256899">
    <property type="component" value="Unassembled WGS sequence"/>
</dbReference>
<protein>
    <submittedName>
        <fullName evidence="4">Thioesterase</fullName>
    </submittedName>
</protein>
<dbReference type="InterPro" id="IPR029069">
    <property type="entry name" value="HotDog_dom_sf"/>
</dbReference>
<accession>A0A3E0TZP2</accession>